<dbReference type="HOGENOM" id="CLU_001265_23_0_9"/>
<sequence>MKKLYMIFCLNFIEKYRGRFKIYFELVYSMYTMEMEMFKMTIKESFELNKFIIFIMALTCTVTVANLYYCQPLLGQIAKSFNVTEANAGFVVTLTQVGYALGMLFLVPLGDIKERKKLIIEMLLLVSVFLFAAFISRNYYVLLVTSFLIGFTTIVPQLIVPFAAHLSKPEERGQVIGNVLSGLLIGILLSRVFSGIIGDILGWRNVYLIASLLMVSFLFIIVFLFPKSKPTSKISYKKLIFSMWGLIKREKVLREASINGALMFGSFSIFWTALVFLLESKVYNMGSKEAGFFGLVGIVGALAAPVVGKVADKKTPRFAVGFAIIFSTIAYVCFWGMGYKIYGLVIGVILLDLGNQTGQVSNQARVQAISDQERSRINTVFMVSYFIGGSIGSFVAAVFWQKFGWSGVCAIGMFFQIIAVIFHYFIYGTKFSIRNKYGQVR</sequence>
<dbReference type="SUPFAM" id="SSF103473">
    <property type="entry name" value="MFS general substrate transporter"/>
    <property type="match status" value="1"/>
</dbReference>
<dbReference type="PANTHER" id="PTHR42910">
    <property type="entry name" value="TRANSPORTER SCO4007-RELATED"/>
    <property type="match status" value="1"/>
</dbReference>
<keyword evidence="4 6" id="KW-1133">Transmembrane helix</keyword>
<proteinExistence type="predicted"/>
<feature type="domain" description="Major facilitator superfamily (MFS) profile" evidence="7">
    <location>
        <begin position="52"/>
        <end position="431"/>
    </location>
</feature>
<reference evidence="8 9" key="1">
    <citation type="journal article" date="2001" name="J. Bacteriol.">
        <title>Genome sequence and comparative analysis of the solvent-producing bacterium Clostridium acetobutylicum.</title>
        <authorList>
            <person name="Nolling J."/>
            <person name="Breton G."/>
            <person name="Omelchenko M.V."/>
            <person name="Makarova K.S."/>
            <person name="Zeng Q."/>
            <person name="Gibson R."/>
            <person name="Lee H.M."/>
            <person name="Dubois J."/>
            <person name="Qiu D."/>
            <person name="Hitti J."/>
            <person name="Wolf Y.I."/>
            <person name="Tatusov R.L."/>
            <person name="Sabathe F."/>
            <person name="Doucette-Stamm L."/>
            <person name="Soucaille P."/>
            <person name="Daly M.J."/>
            <person name="Bennett G.N."/>
            <person name="Koonin E.V."/>
            <person name="Smith D.R."/>
        </authorList>
    </citation>
    <scope>NUCLEOTIDE SEQUENCE [LARGE SCALE GENOMIC DNA]</scope>
    <source>
        <strain evidence="9">ATCC 824 / DSM 792 / JCM 1419 / LMG 5710 / VKM B-1787</strain>
    </source>
</reference>
<feature type="transmembrane region" description="Helical" evidence="6">
    <location>
        <begin position="118"/>
        <end position="135"/>
    </location>
</feature>
<dbReference type="GO" id="GO:0022857">
    <property type="term" value="F:transmembrane transporter activity"/>
    <property type="evidence" value="ECO:0007669"/>
    <property type="project" value="InterPro"/>
</dbReference>
<dbReference type="PATRIC" id="fig|272562.8.peg.765"/>
<evidence type="ECO:0000313" key="8">
    <source>
        <dbReference type="EMBL" id="AAK78539.1"/>
    </source>
</evidence>
<feature type="transmembrane region" description="Helical" evidence="6">
    <location>
        <begin position="258"/>
        <end position="278"/>
    </location>
</feature>
<protein>
    <submittedName>
        <fullName evidence="8">Integral membrane protein similar to antibiotic resistance protein B.subtilis</fullName>
    </submittedName>
</protein>
<dbReference type="Pfam" id="PF07690">
    <property type="entry name" value="MFS_1"/>
    <property type="match status" value="1"/>
</dbReference>
<evidence type="ECO:0000256" key="1">
    <source>
        <dbReference type="ARBA" id="ARBA00004651"/>
    </source>
</evidence>
<feature type="transmembrane region" description="Helical" evidence="6">
    <location>
        <begin position="405"/>
        <end position="427"/>
    </location>
</feature>
<evidence type="ECO:0000256" key="6">
    <source>
        <dbReference type="SAM" id="Phobius"/>
    </source>
</evidence>
<feature type="transmembrane region" description="Helical" evidence="6">
    <location>
        <begin position="48"/>
        <end position="68"/>
    </location>
</feature>
<comment type="subcellular location">
    <subcellularLocation>
        <location evidence="1">Cell membrane</location>
        <topology evidence="1">Multi-pass membrane protein</topology>
    </subcellularLocation>
</comment>
<evidence type="ECO:0000256" key="4">
    <source>
        <dbReference type="ARBA" id="ARBA00022989"/>
    </source>
</evidence>
<keyword evidence="2" id="KW-0813">Transport</keyword>
<evidence type="ECO:0000256" key="2">
    <source>
        <dbReference type="ARBA" id="ARBA00022448"/>
    </source>
</evidence>
<evidence type="ECO:0000259" key="7">
    <source>
        <dbReference type="PROSITE" id="PS50850"/>
    </source>
</evidence>
<dbReference type="GeneID" id="44997071"/>
<feature type="transmembrane region" description="Helical" evidence="6">
    <location>
        <begin position="379"/>
        <end position="399"/>
    </location>
</feature>
<feature type="transmembrane region" description="Helical" evidence="6">
    <location>
        <begin position="206"/>
        <end position="225"/>
    </location>
</feature>
<dbReference type="eggNOG" id="COG2814">
    <property type="taxonomic scope" value="Bacteria"/>
</dbReference>
<dbReference type="CDD" id="cd17324">
    <property type="entry name" value="MFS_NepI_like"/>
    <property type="match status" value="1"/>
</dbReference>
<dbReference type="InterPro" id="IPR011701">
    <property type="entry name" value="MFS"/>
</dbReference>
<dbReference type="PIR" id="H96968">
    <property type="entry name" value="H96968"/>
</dbReference>
<dbReference type="KEGG" id="cac:CA_C0560"/>
<dbReference type="AlphaFoldDB" id="Q97LK0"/>
<dbReference type="RefSeq" id="WP_010963881.1">
    <property type="nucleotide sequence ID" value="NC_003030.1"/>
</dbReference>
<evidence type="ECO:0000313" key="9">
    <source>
        <dbReference type="Proteomes" id="UP000000814"/>
    </source>
</evidence>
<accession>Q97LK0</accession>
<dbReference type="Proteomes" id="UP000000814">
    <property type="component" value="Chromosome"/>
</dbReference>
<evidence type="ECO:0000256" key="3">
    <source>
        <dbReference type="ARBA" id="ARBA00022692"/>
    </source>
</evidence>
<dbReference type="PANTHER" id="PTHR42910:SF1">
    <property type="entry name" value="MAJOR FACILITATOR SUPERFAMILY (MFS) PROFILE DOMAIN-CONTAINING PROTEIN"/>
    <property type="match status" value="1"/>
</dbReference>
<dbReference type="InterPro" id="IPR036259">
    <property type="entry name" value="MFS_trans_sf"/>
</dbReference>
<name>Q97LK0_CLOAB</name>
<keyword evidence="5 6" id="KW-0472">Membrane</keyword>
<feature type="transmembrane region" description="Helical" evidence="6">
    <location>
        <begin position="141"/>
        <end position="163"/>
    </location>
</feature>
<dbReference type="PROSITE" id="PS50850">
    <property type="entry name" value="MFS"/>
    <property type="match status" value="1"/>
</dbReference>
<feature type="transmembrane region" description="Helical" evidence="6">
    <location>
        <begin position="175"/>
        <end position="194"/>
    </location>
</feature>
<dbReference type="InterPro" id="IPR020846">
    <property type="entry name" value="MFS_dom"/>
</dbReference>
<dbReference type="STRING" id="272562.CA_C0560"/>
<dbReference type="OrthoDB" id="9815356at2"/>
<keyword evidence="9" id="KW-1185">Reference proteome</keyword>
<feature type="transmembrane region" description="Helical" evidence="6">
    <location>
        <begin position="290"/>
        <end position="311"/>
    </location>
</feature>
<gene>
    <name evidence="8" type="ordered locus">CA_C0560</name>
</gene>
<feature type="transmembrane region" description="Helical" evidence="6">
    <location>
        <begin position="318"/>
        <end position="335"/>
    </location>
</feature>
<feature type="transmembrane region" description="Helical" evidence="6">
    <location>
        <begin position="88"/>
        <end position="106"/>
    </location>
</feature>
<dbReference type="GO" id="GO:0005886">
    <property type="term" value="C:plasma membrane"/>
    <property type="evidence" value="ECO:0007669"/>
    <property type="project" value="UniProtKB-SubCell"/>
</dbReference>
<organism evidence="8 9">
    <name type="scientific">Clostridium acetobutylicum (strain ATCC 824 / DSM 792 / JCM 1419 / IAM 19013 / LMG 5710 / NBRC 13948 / NRRL B-527 / VKM B-1787 / 2291 / W)</name>
    <dbReference type="NCBI Taxonomy" id="272562"/>
    <lineage>
        <taxon>Bacteria</taxon>
        <taxon>Bacillati</taxon>
        <taxon>Bacillota</taxon>
        <taxon>Clostridia</taxon>
        <taxon>Eubacteriales</taxon>
        <taxon>Clostridiaceae</taxon>
        <taxon>Clostridium</taxon>
    </lineage>
</organism>
<evidence type="ECO:0000256" key="5">
    <source>
        <dbReference type="ARBA" id="ARBA00023136"/>
    </source>
</evidence>
<keyword evidence="3 6" id="KW-0812">Transmembrane</keyword>
<dbReference type="Gene3D" id="1.20.1250.20">
    <property type="entry name" value="MFS general substrate transporter like domains"/>
    <property type="match status" value="1"/>
</dbReference>
<dbReference type="EMBL" id="AE001437">
    <property type="protein sequence ID" value="AAK78539.1"/>
    <property type="molecule type" value="Genomic_DNA"/>
</dbReference>